<evidence type="ECO:0000313" key="3">
    <source>
        <dbReference type="Proteomes" id="UP000274731"/>
    </source>
</evidence>
<dbReference type="PROSITE" id="PS50011">
    <property type="entry name" value="PROTEIN_KINASE_DOM"/>
    <property type="match status" value="1"/>
</dbReference>
<evidence type="ECO:0000259" key="1">
    <source>
        <dbReference type="PROSITE" id="PS50011"/>
    </source>
</evidence>
<dbReference type="GO" id="GO:0005524">
    <property type="term" value="F:ATP binding"/>
    <property type="evidence" value="ECO:0007669"/>
    <property type="project" value="InterPro"/>
</dbReference>
<keyword evidence="3" id="KW-1185">Reference proteome</keyword>
<organism evidence="2 3">
    <name type="scientific">Synechococcus phage S-CBWM1</name>
    <dbReference type="NCBI Taxonomy" id="2053653"/>
    <lineage>
        <taxon>Viruses</taxon>
        <taxon>Duplodnaviria</taxon>
        <taxon>Heunggongvirae</taxon>
        <taxon>Uroviricota</taxon>
        <taxon>Caudoviricetes</taxon>
        <taxon>Aokuangvirus</taxon>
        <taxon>Aokuangvirus SCBWM1</taxon>
    </lineage>
</organism>
<dbReference type="EMBL" id="MG450654">
    <property type="protein sequence ID" value="ATW62846.1"/>
    <property type="molecule type" value="Genomic_DNA"/>
</dbReference>
<feature type="domain" description="Protein kinase" evidence="1">
    <location>
        <begin position="118"/>
        <end position="318"/>
    </location>
</feature>
<reference evidence="2 3" key="1">
    <citation type="journal article" date="2018" name="Environ. Microbiol.">
        <title>Novel phage-host interactions and evolution as revealed by a cyanomyovirus isolated from an estuarine environment.</title>
        <authorList>
            <person name="Xu Y."/>
            <person name="Zhang R."/>
            <person name="Wang N."/>
            <person name="Cai L."/>
            <person name="Tong Y."/>
            <person name="Sun Q."/>
            <person name="Chen F."/>
            <person name="Jiao N."/>
        </authorList>
    </citation>
    <scope>NUCLEOTIDE SEQUENCE [LARGE SCALE GENOMIC DNA]</scope>
</reference>
<dbReference type="InterPro" id="IPR011009">
    <property type="entry name" value="Kinase-like_dom_sf"/>
</dbReference>
<evidence type="ECO:0000313" key="2">
    <source>
        <dbReference type="EMBL" id="ATW62846.1"/>
    </source>
</evidence>
<dbReference type="Proteomes" id="UP000274731">
    <property type="component" value="Segment"/>
</dbReference>
<dbReference type="SUPFAM" id="SSF56112">
    <property type="entry name" value="Protein kinase-like (PK-like)"/>
    <property type="match status" value="1"/>
</dbReference>
<sequence length="318" mass="35532">MSGKKCTRGKSCGSACVASSYTCVKDLPGSFEDKFAQMLARMDMSRERREKERERAWIAKKEAQVAEFFDPSYEDQPLSDLEQENREKYVLPEVDFMIQNGLELQDLSGTNPNWVEVLRNGERLGNGAYGVVYAKGELAVKVGRLTYEEVKMGVEASEMGLGPKILVAPSLNNRSPKDMFEGVMVMKRVRGTTFGNLDHNEQFDPEFVAQAYTSLYEKQKKMHEAGISHNDFHTGNIMIQNTGEAVIIDWAFAKKGEWGRVGREAVDSPVADYLDSLDESSVPKKLASYKEFLDSDDYFSAGSSDAKASALSPYRGDD</sequence>
<protein>
    <submittedName>
        <fullName evidence="2">APH-like putative serine/threonine kinase</fullName>
    </submittedName>
</protein>
<dbReference type="GO" id="GO:0004672">
    <property type="term" value="F:protein kinase activity"/>
    <property type="evidence" value="ECO:0007669"/>
    <property type="project" value="InterPro"/>
</dbReference>
<proteinExistence type="predicted"/>
<dbReference type="Pfam" id="PF03109">
    <property type="entry name" value="ABC1"/>
    <property type="match status" value="1"/>
</dbReference>
<dbReference type="Gene3D" id="1.10.510.10">
    <property type="entry name" value="Transferase(Phosphotransferase) domain 1"/>
    <property type="match status" value="1"/>
</dbReference>
<keyword evidence="2" id="KW-0418">Kinase</keyword>
<name>A0A3G1L3T7_9CAUD</name>
<accession>A0A3G1L3T7</accession>
<dbReference type="InterPro" id="IPR004147">
    <property type="entry name" value="ABC1_dom"/>
</dbReference>
<dbReference type="InterPro" id="IPR000719">
    <property type="entry name" value="Prot_kinase_dom"/>
</dbReference>
<keyword evidence="2" id="KW-0808">Transferase</keyword>
<gene>
    <name evidence="2" type="ORF">SCBWM1_gp162</name>
</gene>